<dbReference type="InterPro" id="IPR001307">
    <property type="entry name" value="Thiosulphate_STrfase_CS"/>
</dbReference>
<dbReference type="Pfam" id="PF26341">
    <property type="entry name" value="AAA_SelU"/>
    <property type="match status" value="1"/>
</dbReference>
<dbReference type="EMBL" id="CP000747">
    <property type="protein sequence ID" value="ACG77598.1"/>
    <property type="molecule type" value="Genomic_DNA"/>
</dbReference>
<gene>
    <name evidence="3" type="ordered locus">PHZ_c1184</name>
</gene>
<dbReference type="InterPro" id="IPR001763">
    <property type="entry name" value="Rhodanese-like_dom"/>
</dbReference>
<dbReference type="AlphaFoldDB" id="B4R8H1"/>
<dbReference type="NCBIfam" id="NF008750">
    <property type="entry name" value="PRK11784.1-2"/>
    <property type="match status" value="1"/>
</dbReference>
<dbReference type="SMART" id="SM00450">
    <property type="entry name" value="RHOD"/>
    <property type="match status" value="1"/>
</dbReference>
<feature type="domain" description="Rhodanese" evidence="2">
    <location>
        <begin position="20"/>
        <end position="132"/>
    </location>
</feature>
<name>B4R8H1_PHEZH</name>
<sequence length="361" mass="39618">MGPKVTDEISREALARFDMVIDVRSPSEFTEDHVPGAVNLPVLTDAERAEVGTIYVQESRFKARRIGAAYVARNVARHLETALADKPGGFAPLVYCWRGGMRSNAMALILAQVGWRTSVLAGGYRTYRRHVVERLYDGRLGLDFVLLDGQTGSAKTEILGLLAARDVQTLDLEGLAEHRGSLFGALKGRPQPSQKLFESRLLAALDALDPARPVVAEAESSKIGERILPPALWARLAAAPRIELAAEPAARARYLVGAYSDLIADRAALDEGFLRLPVHPSRERLENWRALADAGRFADLAEAVMALHYDPAYERARKKHGRPLVGRIALDPCRPEERETAADVVADLVARLDAAPRRREA</sequence>
<dbReference type="PANTHER" id="PTHR30401">
    <property type="entry name" value="TRNA 2-SELENOURIDINE SYNTHASE"/>
    <property type="match status" value="1"/>
</dbReference>
<dbReference type="STRING" id="450851.PHZ_c1184"/>
<evidence type="ECO:0000313" key="4">
    <source>
        <dbReference type="Proteomes" id="UP000001868"/>
    </source>
</evidence>
<dbReference type="KEGG" id="pzu:PHZ_c1184"/>
<dbReference type="PROSITE" id="PS50206">
    <property type="entry name" value="RHODANESE_3"/>
    <property type="match status" value="1"/>
</dbReference>
<dbReference type="OrthoDB" id="9789585at2"/>
<dbReference type="SUPFAM" id="SSF52821">
    <property type="entry name" value="Rhodanese/Cell cycle control phosphatase"/>
    <property type="match status" value="1"/>
</dbReference>
<evidence type="ECO:0000313" key="3">
    <source>
        <dbReference type="EMBL" id="ACG77598.1"/>
    </source>
</evidence>
<dbReference type="PROSITE" id="PS00380">
    <property type="entry name" value="RHODANESE_1"/>
    <property type="match status" value="1"/>
</dbReference>
<dbReference type="Gene3D" id="3.40.250.10">
    <property type="entry name" value="Rhodanese-like domain"/>
    <property type="match status" value="1"/>
</dbReference>
<dbReference type="NCBIfam" id="NF008752">
    <property type="entry name" value="PRK11784.1-4"/>
    <property type="match status" value="1"/>
</dbReference>
<protein>
    <submittedName>
        <fullName evidence="3">Rhodanese-like protein</fullName>
    </submittedName>
</protein>
<dbReference type="eggNOG" id="COG2603">
    <property type="taxonomic scope" value="Bacteria"/>
</dbReference>
<reference evidence="3 4" key="1">
    <citation type="journal article" date="2008" name="BMC Genomics">
        <title>Complete genome of Phenylobacterium zucineum - a novel facultative intracellular bacterium isolated from human erythroleukemia cell line K562.</title>
        <authorList>
            <person name="Luo Y."/>
            <person name="Xu X."/>
            <person name="Ding Z."/>
            <person name="Liu Z."/>
            <person name="Zhang B."/>
            <person name="Yan Z."/>
            <person name="Sun J."/>
            <person name="Hu S."/>
            <person name="Hu X."/>
        </authorList>
    </citation>
    <scope>NUCLEOTIDE SEQUENCE [LARGE SCALE GENOMIC DNA]</scope>
    <source>
        <strain evidence="3 4">HLK1</strain>
    </source>
</reference>
<dbReference type="GO" id="GO:0002098">
    <property type="term" value="P:tRNA wobble uridine modification"/>
    <property type="evidence" value="ECO:0007669"/>
    <property type="project" value="InterPro"/>
</dbReference>
<dbReference type="GO" id="GO:0043828">
    <property type="term" value="F:tRNA 2-selenouridine synthase activity"/>
    <property type="evidence" value="ECO:0007669"/>
    <property type="project" value="InterPro"/>
</dbReference>
<dbReference type="GO" id="GO:0004792">
    <property type="term" value="F:thiosulfate-cyanide sulfurtransferase activity"/>
    <property type="evidence" value="ECO:0007669"/>
    <property type="project" value="InterPro"/>
</dbReference>
<organism evidence="3 4">
    <name type="scientific">Phenylobacterium zucineum (strain HLK1)</name>
    <dbReference type="NCBI Taxonomy" id="450851"/>
    <lineage>
        <taxon>Bacteria</taxon>
        <taxon>Pseudomonadati</taxon>
        <taxon>Pseudomonadota</taxon>
        <taxon>Alphaproteobacteria</taxon>
        <taxon>Caulobacterales</taxon>
        <taxon>Caulobacteraceae</taxon>
        <taxon>Phenylobacterium</taxon>
    </lineage>
</organism>
<dbReference type="PANTHER" id="PTHR30401:SF0">
    <property type="entry name" value="TRNA 2-SELENOURIDINE SYNTHASE"/>
    <property type="match status" value="1"/>
</dbReference>
<evidence type="ECO:0000259" key="2">
    <source>
        <dbReference type="PROSITE" id="PS50206"/>
    </source>
</evidence>
<keyword evidence="1" id="KW-0711">Selenium</keyword>
<dbReference type="HOGENOM" id="CLU_043456_0_0_5"/>
<keyword evidence="4" id="KW-1185">Reference proteome</keyword>
<dbReference type="InterPro" id="IPR058840">
    <property type="entry name" value="AAA_SelU"/>
</dbReference>
<dbReference type="RefSeq" id="WP_012521744.1">
    <property type="nucleotide sequence ID" value="NC_011144.1"/>
</dbReference>
<dbReference type="InterPro" id="IPR036873">
    <property type="entry name" value="Rhodanese-like_dom_sf"/>
</dbReference>
<dbReference type="Pfam" id="PF00581">
    <property type="entry name" value="Rhodanese"/>
    <property type="match status" value="1"/>
</dbReference>
<proteinExistence type="predicted"/>
<accession>B4R8H1</accession>
<dbReference type="Proteomes" id="UP000001868">
    <property type="component" value="Chromosome"/>
</dbReference>
<dbReference type="InterPro" id="IPR017582">
    <property type="entry name" value="SelU"/>
</dbReference>
<dbReference type="NCBIfam" id="TIGR03167">
    <property type="entry name" value="tRNA_sel_U_synt"/>
    <property type="match status" value="1"/>
</dbReference>
<evidence type="ECO:0000256" key="1">
    <source>
        <dbReference type="ARBA" id="ARBA00023266"/>
    </source>
</evidence>